<evidence type="ECO:0000313" key="1">
    <source>
        <dbReference type="Proteomes" id="UP000887565"/>
    </source>
</evidence>
<reference evidence="2" key="1">
    <citation type="submission" date="2022-11" db="UniProtKB">
        <authorList>
            <consortium name="WormBaseParasite"/>
        </authorList>
    </citation>
    <scope>IDENTIFICATION</scope>
</reference>
<dbReference type="WBParaSite" id="nRc.2.0.1.t01320-RA">
    <property type="protein sequence ID" value="nRc.2.0.1.t01320-RA"/>
    <property type="gene ID" value="nRc.2.0.1.g01320"/>
</dbReference>
<proteinExistence type="predicted"/>
<organism evidence="1 2">
    <name type="scientific">Romanomermis culicivorax</name>
    <name type="common">Nematode worm</name>
    <dbReference type="NCBI Taxonomy" id="13658"/>
    <lineage>
        <taxon>Eukaryota</taxon>
        <taxon>Metazoa</taxon>
        <taxon>Ecdysozoa</taxon>
        <taxon>Nematoda</taxon>
        <taxon>Enoplea</taxon>
        <taxon>Dorylaimia</taxon>
        <taxon>Mermithida</taxon>
        <taxon>Mermithoidea</taxon>
        <taxon>Mermithidae</taxon>
        <taxon>Romanomermis</taxon>
    </lineage>
</organism>
<dbReference type="Proteomes" id="UP000887565">
    <property type="component" value="Unplaced"/>
</dbReference>
<protein>
    <submittedName>
        <fullName evidence="2">Uncharacterized protein</fullName>
    </submittedName>
</protein>
<name>A0A915HIA8_ROMCU</name>
<accession>A0A915HIA8</accession>
<evidence type="ECO:0000313" key="2">
    <source>
        <dbReference type="WBParaSite" id="nRc.2.0.1.t01320-RA"/>
    </source>
</evidence>
<sequence length="156" mass="17475">RLRSQESEYAPFLIYDFCLKCVSDYSNDSCSTFIDVFAPLFGIPCYSGSPKSINTFCAGFKSCVPLYKEYPETYSDLCIGDKKSKERCTLTVWGNKGGVESIADNPNSYDVRGDTRGVESMPQASMAKIRPQCSPRPTRTLKLMMQCLLKNLKKNA</sequence>
<keyword evidence="1" id="KW-1185">Reference proteome</keyword>
<dbReference type="AlphaFoldDB" id="A0A915HIA8"/>